<dbReference type="GO" id="GO:0016020">
    <property type="term" value="C:membrane"/>
    <property type="evidence" value="ECO:0007669"/>
    <property type="project" value="UniProtKB-SubCell"/>
</dbReference>
<feature type="transmembrane region" description="Helical" evidence="6">
    <location>
        <begin position="6"/>
        <end position="25"/>
    </location>
</feature>
<protein>
    <submittedName>
        <fullName evidence="7">Transmembrane family of transporters domain-containing protein</fullName>
    </submittedName>
</protein>
<dbReference type="EMBL" id="JAKKPZ010000370">
    <property type="protein sequence ID" value="KAI1695823.1"/>
    <property type="molecule type" value="Genomic_DNA"/>
</dbReference>
<evidence type="ECO:0000256" key="4">
    <source>
        <dbReference type="ARBA" id="ARBA00022989"/>
    </source>
</evidence>
<keyword evidence="4 6" id="KW-1133">Transmembrane helix</keyword>
<evidence type="ECO:0000256" key="3">
    <source>
        <dbReference type="ARBA" id="ARBA00022692"/>
    </source>
</evidence>
<evidence type="ECO:0000313" key="8">
    <source>
        <dbReference type="Proteomes" id="UP001201812"/>
    </source>
</evidence>
<proteinExistence type="inferred from homology"/>
<dbReference type="Proteomes" id="UP001201812">
    <property type="component" value="Unassembled WGS sequence"/>
</dbReference>
<feature type="transmembrane region" description="Helical" evidence="6">
    <location>
        <begin position="60"/>
        <end position="79"/>
    </location>
</feature>
<dbReference type="GO" id="GO:0015144">
    <property type="term" value="F:carbohydrate transmembrane transporter activity"/>
    <property type="evidence" value="ECO:0007669"/>
    <property type="project" value="InterPro"/>
</dbReference>
<comment type="subcellular location">
    <subcellularLocation>
        <location evidence="1">Membrane</location>
        <topology evidence="1">Multi-pass membrane protein</topology>
    </subcellularLocation>
</comment>
<dbReference type="AlphaFoldDB" id="A0AAD4MIJ6"/>
<organism evidence="7 8">
    <name type="scientific">Ditylenchus destructor</name>
    <dbReference type="NCBI Taxonomy" id="166010"/>
    <lineage>
        <taxon>Eukaryota</taxon>
        <taxon>Metazoa</taxon>
        <taxon>Ecdysozoa</taxon>
        <taxon>Nematoda</taxon>
        <taxon>Chromadorea</taxon>
        <taxon>Rhabditida</taxon>
        <taxon>Tylenchina</taxon>
        <taxon>Tylenchomorpha</taxon>
        <taxon>Sphaerularioidea</taxon>
        <taxon>Anguinidae</taxon>
        <taxon>Anguininae</taxon>
        <taxon>Ditylenchus</taxon>
    </lineage>
</organism>
<dbReference type="PANTHER" id="PTHR16119:SF18">
    <property type="entry name" value="TRANSMEMBRANE PROTEIN 144 HOMOLOG"/>
    <property type="match status" value="1"/>
</dbReference>
<accession>A0AAD4MIJ6</accession>
<name>A0AAD4MIJ6_9BILA</name>
<dbReference type="InterPro" id="IPR010651">
    <property type="entry name" value="Sugar_transport"/>
</dbReference>
<evidence type="ECO:0000256" key="2">
    <source>
        <dbReference type="ARBA" id="ARBA00005731"/>
    </source>
</evidence>
<dbReference type="InterPro" id="IPR012435">
    <property type="entry name" value="TMEM144"/>
</dbReference>
<dbReference type="Pfam" id="PF07857">
    <property type="entry name" value="TMEM144"/>
    <property type="match status" value="1"/>
</dbReference>
<gene>
    <name evidence="7" type="ORF">DdX_19377</name>
</gene>
<evidence type="ECO:0000256" key="1">
    <source>
        <dbReference type="ARBA" id="ARBA00004141"/>
    </source>
</evidence>
<sequence>MERLIYGLMQSFASAALFGSSMVLLKKRGIGDGMFAQWVMGVSIMMSGIVVYMVKGFPVFSFVSAGGGILWAIGNALFVTTINELGIGPAYLLPDITNCLCNFFIGYYGLFWTHPRTPKNLWLAILGLSLTLIGGVLVSLVKHKKDDGTIPSITSNLNTHLETGDKSRPMQDKCSAFPKKHFHVDCNLDIFDIIRSFRRPL</sequence>
<evidence type="ECO:0000256" key="5">
    <source>
        <dbReference type="ARBA" id="ARBA00023136"/>
    </source>
</evidence>
<keyword evidence="5 6" id="KW-0472">Membrane</keyword>
<feature type="transmembrane region" description="Helical" evidence="6">
    <location>
        <begin position="37"/>
        <end position="54"/>
    </location>
</feature>
<keyword evidence="8" id="KW-1185">Reference proteome</keyword>
<feature type="transmembrane region" description="Helical" evidence="6">
    <location>
        <begin position="121"/>
        <end position="141"/>
    </location>
</feature>
<evidence type="ECO:0000313" key="7">
    <source>
        <dbReference type="EMBL" id="KAI1695823.1"/>
    </source>
</evidence>
<reference evidence="7" key="1">
    <citation type="submission" date="2022-01" db="EMBL/GenBank/DDBJ databases">
        <title>Genome Sequence Resource for Two Populations of Ditylenchus destructor, the Migratory Endoparasitic Phytonematode.</title>
        <authorList>
            <person name="Zhang H."/>
            <person name="Lin R."/>
            <person name="Xie B."/>
        </authorList>
    </citation>
    <scope>NUCLEOTIDE SEQUENCE</scope>
    <source>
        <strain evidence="7">BazhouSP</strain>
    </source>
</reference>
<keyword evidence="3 6" id="KW-0812">Transmembrane</keyword>
<dbReference type="PANTHER" id="PTHR16119">
    <property type="entry name" value="TRANSMEMBRANE PROTEIN 144"/>
    <property type="match status" value="1"/>
</dbReference>
<evidence type="ECO:0000256" key="6">
    <source>
        <dbReference type="SAM" id="Phobius"/>
    </source>
</evidence>
<comment type="caution">
    <text evidence="7">The sequence shown here is derived from an EMBL/GenBank/DDBJ whole genome shotgun (WGS) entry which is preliminary data.</text>
</comment>
<comment type="similarity">
    <text evidence="2">Belongs to the TMEM144 family.</text>
</comment>